<sequence>MKKWLALLGVAVLGVNSTISFAAETVGMLTVKSEMMVRGTPEKVWAVIGGFNDLPKWHPAVANSKLDISGDATAGGITSRVLTLNAPNAPVLIEQLISQDPVAMTYSYTLTKTEPAILPVKNYTATLSVSAAEKDKSLVTWEGSFLPLPTATAEDAKKAVEGVYSAGLVNLKEMLNTTSDGKVLPERETGRGVK</sequence>
<dbReference type="RefSeq" id="WP_062152640.1">
    <property type="nucleotide sequence ID" value="NZ_CP012373.2"/>
</dbReference>
<dbReference type="KEGG" id="blep:AL038_10600"/>
<dbReference type="STRING" id="288004.AL038_10600"/>
<gene>
    <name evidence="2" type="ORF">BLE401_13670</name>
</gene>
<evidence type="ECO:0000256" key="1">
    <source>
        <dbReference type="SAM" id="SignalP"/>
    </source>
</evidence>
<dbReference type="EMBL" id="CP018889">
    <property type="protein sequence ID" value="AUI69636.1"/>
    <property type="molecule type" value="Genomic_DNA"/>
</dbReference>
<dbReference type="Gene3D" id="3.30.530.20">
    <property type="match status" value="1"/>
</dbReference>
<dbReference type="PANTHER" id="PTHR39332:SF7">
    <property type="entry name" value="SRPBCC FAMILY PROTEIN"/>
    <property type="match status" value="1"/>
</dbReference>
<dbReference type="CDD" id="cd07821">
    <property type="entry name" value="PYR_PYL_RCAR_like"/>
    <property type="match status" value="1"/>
</dbReference>
<name>A0A2N9YHE2_9GAMM</name>
<evidence type="ECO:0000313" key="3">
    <source>
        <dbReference type="Proteomes" id="UP000234271"/>
    </source>
</evidence>
<reference evidence="3" key="1">
    <citation type="submission" date="2016-12" db="EMBL/GenBank/DDBJ databases">
        <title>Complete Genome Sequence of Beggiatoa leptomitiformis D-401.</title>
        <authorList>
            <person name="Fomenkov A."/>
            <person name="Vincze T."/>
            <person name="Grabovich M."/>
            <person name="Anton B.P."/>
            <person name="Dubinina G."/>
            <person name="Orlova M."/>
            <person name="Belousova E."/>
            <person name="Roberts R.J."/>
        </authorList>
    </citation>
    <scope>NUCLEOTIDE SEQUENCE [LARGE SCALE GENOMIC DNA]</scope>
    <source>
        <strain evidence="3">D-401</strain>
    </source>
</reference>
<dbReference type="InterPro" id="IPR019587">
    <property type="entry name" value="Polyketide_cyclase/dehydratase"/>
</dbReference>
<dbReference type="InterPro" id="IPR023393">
    <property type="entry name" value="START-like_dom_sf"/>
</dbReference>
<dbReference type="AlphaFoldDB" id="A0A2N9YHE2"/>
<evidence type="ECO:0000313" key="2">
    <source>
        <dbReference type="EMBL" id="AUI69636.1"/>
    </source>
</evidence>
<keyword evidence="3" id="KW-1185">Reference proteome</keyword>
<feature type="signal peptide" evidence="1">
    <location>
        <begin position="1"/>
        <end position="22"/>
    </location>
</feature>
<keyword evidence="1" id="KW-0732">Signal</keyword>
<dbReference type="OrthoDB" id="1364128at2"/>
<dbReference type="Pfam" id="PF10604">
    <property type="entry name" value="Polyketide_cyc2"/>
    <property type="match status" value="1"/>
</dbReference>
<dbReference type="PANTHER" id="PTHR39332">
    <property type="entry name" value="BLL4707 PROTEIN"/>
    <property type="match status" value="1"/>
</dbReference>
<feature type="chain" id="PRO_5014789814" evidence="1">
    <location>
        <begin position="23"/>
        <end position="194"/>
    </location>
</feature>
<dbReference type="SUPFAM" id="SSF55961">
    <property type="entry name" value="Bet v1-like"/>
    <property type="match status" value="1"/>
</dbReference>
<dbReference type="Proteomes" id="UP000234271">
    <property type="component" value="Chromosome"/>
</dbReference>
<accession>A0A2N9YHE2</accession>
<protein>
    <submittedName>
        <fullName evidence="2">SRPBCC family protein</fullName>
    </submittedName>
</protein>
<organism evidence="2 3">
    <name type="scientific">Beggiatoa leptomitoformis</name>
    <dbReference type="NCBI Taxonomy" id="288004"/>
    <lineage>
        <taxon>Bacteria</taxon>
        <taxon>Pseudomonadati</taxon>
        <taxon>Pseudomonadota</taxon>
        <taxon>Gammaproteobacteria</taxon>
        <taxon>Thiotrichales</taxon>
        <taxon>Thiotrichaceae</taxon>
        <taxon>Beggiatoa</taxon>
    </lineage>
</organism>
<proteinExistence type="predicted"/>